<reference evidence="1" key="1">
    <citation type="submission" date="2009-10" db="EMBL/GenBank/DDBJ databases">
        <title>Diversity of trophic interactions inside an arsenic-rich microbial ecosystem.</title>
        <authorList>
            <person name="Bertin P.N."/>
            <person name="Heinrich-Salmeron A."/>
            <person name="Pelletier E."/>
            <person name="Goulhen-Chollet F."/>
            <person name="Arsene-Ploetze F."/>
            <person name="Gallien S."/>
            <person name="Calteau A."/>
            <person name="Vallenet D."/>
            <person name="Casiot C."/>
            <person name="Chane-Woon-Ming B."/>
            <person name="Giloteaux L."/>
            <person name="Barakat M."/>
            <person name="Bonnefoy V."/>
            <person name="Bruneel O."/>
            <person name="Chandler M."/>
            <person name="Cleiss J."/>
            <person name="Duran R."/>
            <person name="Elbaz-Poulichet F."/>
            <person name="Fonknechten N."/>
            <person name="Lauga B."/>
            <person name="Mornico D."/>
            <person name="Ortet P."/>
            <person name="Schaeffer C."/>
            <person name="Siguier P."/>
            <person name="Alexander Thil Smith A."/>
            <person name="Van Dorsselaer A."/>
            <person name="Weissenbach J."/>
            <person name="Medigue C."/>
            <person name="Le Paslier D."/>
        </authorList>
    </citation>
    <scope>NUCLEOTIDE SEQUENCE</scope>
</reference>
<dbReference type="EMBL" id="CABP01000091">
    <property type="protein sequence ID" value="CBI04964.1"/>
    <property type="molecule type" value="Genomic_DNA"/>
</dbReference>
<name>E6QCN8_9ZZZZ</name>
<organism evidence="1">
    <name type="scientific">mine drainage metagenome</name>
    <dbReference type="NCBI Taxonomy" id="410659"/>
    <lineage>
        <taxon>unclassified sequences</taxon>
        <taxon>metagenomes</taxon>
        <taxon>ecological metagenomes</taxon>
    </lineage>
</organism>
<gene>
    <name evidence="1" type="ORF">CARN5_1539</name>
</gene>
<sequence length="75" mass="8348">MQTGSVTAIGQVPWILAPRLDKTCRFEHMPAHSPSWPVGQEGGTVSYRLPGRRSAPPLIYTCSCRANTYRFPSTR</sequence>
<protein>
    <submittedName>
        <fullName evidence="1">Uncharacterized protein</fullName>
    </submittedName>
</protein>
<accession>E6QCN8</accession>
<dbReference type="AlphaFoldDB" id="E6QCN8"/>
<proteinExistence type="predicted"/>
<evidence type="ECO:0000313" key="1">
    <source>
        <dbReference type="EMBL" id="CBI04964.1"/>
    </source>
</evidence>
<comment type="caution">
    <text evidence="1">The sequence shown here is derived from an EMBL/GenBank/DDBJ whole genome shotgun (WGS) entry which is preliminary data.</text>
</comment>